<keyword evidence="3" id="KW-1185">Reference proteome</keyword>
<keyword evidence="1" id="KW-0812">Transmembrane</keyword>
<gene>
    <name evidence="2" type="ORF">GUJ93_ZPchr0006g40650</name>
</gene>
<feature type="transmembrane region" description="Helical" evidence="1">
    <location>
        <begin position="20"/>
        <end position="40"/>
    </location>
</feature>
<keyword evidence="1" id="KW-1133">Transmembrane helix</keyword>
<reference evidence="2" key="1">
    <citation type="journal article" date="2021" name="bioRxiv">
        <title>Whole Genome Assembly and Annotation of Northern Wild Rice, Zizania palustris L., Supports a Whole Genome Duplication in the Zizania Genus.</title>
        <authorList>
            <person name="Haas M."/>
            <person name="Kono T."/>
            <person name="Macchietto M."/>
            <person name="Millas R."/>
            <person name="McGilp L."/>
            <person name="Shao M."/>
            <person name="Duquette J."/>
            <person name="Hirsch C.N."/>
            <person name="Kimball J."/>
        </authorList>
    </citation>
    <scope>NUCLEOTIDE SEQUENCE</scope>
    <source>
        <tissue evidence="2">Fresh leaf tissue</tissue>
    </source>
</reference>
<sequence length="80" mass="9055">MNSSYRTVVSSGTAVEARKLRSWVFLAEALACVFVIGGFLKRTISAELVDLVWRLWGLSSATSHTDHNLVFKEEKEVKRR</sequence>
<comment type="caution">
    <text evidence="2">The sequence shown here is derived from an EMBL/GenBank/DDBJ whole genome shotgun (WGS) entry which is preliminary data.</text>
</comment>
<dbReference type="EMBL" id="JAAALK010000283">
    <property type="protein sequence ID" value="KAG8076005.1"/>
    <property type="molecule type" value="Genomic_DNA"/>
</dbReference>
<name>A0A8J5VQ70_ZIZPA</name>
<proteinExistence type="predicted"/>
<evidence type="ECO:0000256" key="1">
    <source>
        <dbReference type="SAM" id="Phobius"/>
    </source>
</evidence>
<organism evidence="2 3">
    <name type="scientific">Zizania palustris</name>
    <name type="common">Northern wild rice</name>
    <dbReference type="NCBI Taxonomy" id="103762"/>
    <lineage>
        <taxon>Eukaryota</taxon>
        <taxon>Viridiplantae</taxon>
        <taxon>Streptophyta</taxon>
        <taxon>Embryophyta</taxon>
        <taxon>Tracheophyta</taxon>
        <taxon>Spermatophyta</taxon>
        <taxon>Magnoliopsida</taxon>
        <taxon>Liliopsida</taxon>
        <taxon>Poales</taxon>
        <taxon>Poaceae</taxon>
        <taxon>BOP clade</taxon>
        <taxon>Oryzoideae</taxon>
        <taxon>Oryzeae</taxon>
        <taxon>Zizaniinae</taxon>
        <taxon>Zizania</taxon>
    </lineage>
</organism>
<keyword evidence="1" id="KW-0472">Membrane</keyword>
<accession>A0A8J5VQ70</accession>
<dbReference type="AlphaFoldDB" id="A0A8J5VQ70"/>
<evidence type="ECO:0000313" key="2">
    <source>
        <dbReference type="EMBL" id="KAG8076005.1"/>
    </source>
</evidence>
<evidence type="ECO:0000313" key="3">
    <source>
        <dbReference type="Proteomes" id="UP000729402"/>
    </source>
</evidence>
<protein>
    <submittedName>
        <fullName evidence="2">Uncharacterized protein</fullName>
    </submittedName>
</protein>
<reference evidence="2" key="2">
    <citation type="submission" date="2021-02" db="EMBL/GenBank/DDBJ databases">
        <authorList>
            <person name="Kimball J.A."/>
            <person name="Haas M.W."/>
            <person name="Macchietto M."/>
            <person name="Kono T."/>
            <person name="Duquette J."/>
            <person name="Shao M."/>
        </authorList>
    </citation>
    <scope>NUCLEOTIDE SEQUENCE</scope>
    <source>
        <tissue evidence="2">Fresh leaf tissue</tissue>
    </source>
</reference>
<dbReference type="Proteomes" id="UP000729402">
    <property type="component" value="Unassembled WGS sequence"/>
</dbReference>